<organism evidence="1 2">
    <name type="scientific">Amycolatopsis camponoti</name>
    <dbReference type="NCBI Taxonomy" id="2606593"/>
    <lineage>
        <taxon>Bacteria</taxon>
        <taxon>Bacillati</taxon>
        <taxon>Actinomycetota</taxon>
        <taxon>Actinomycetes</taxon>
        <taxon>Pseudonocardiales</taxon>
        <taxon>Pseudonocardiaceae</taxon>
        <taxon>Amycolatopsis</taxon>
    </lineage>
</organism>
<gene>
    <name evidence="1" type="ORF">AA23TX_00172</name>
</gene>
<dbReference type="EMBL" id="CABVGP010000001">
    <property type="protein sequence ID" value="VVJ15151.1"/>
    <property type="molecule type" value="Genomic_DNA"/>
</dbReference>
<evidence type="ECO:0000313" key="2">
    <source>
        <dbReference type="Proteomes" id="UP000399805"/>
    </source>
</evidence>
<protein>
    <submittedName>
        <fullName evidence="1">Uncharacterized protein</fullName>
    </submittedName>
</protein>
<proteinExistence type="predicted"/>
<sequence length="339" mass="36533">MRGMKKDRTVLIAVSLTALFTLVFGLAWWSTRDSPESRAAPLELPSRWPSIEGENVRPVPMPTGEMAVALPSRTIGHVLCGAVPEKTWAGVLGGPVLREVDENGACHVVSAGLDVSATLWADPVPMNGGSPEPVTVAGHQATTSEFGVGYGEILTVRLSDTTEKWTRPSLQIIVHHVPADRAEHDYRSMALSLADTMTGAITTPGPALPADGEDREMTPIPGSGITDAPYPFITWQLCTQLSRALNVARDQLKPGPFGSCARENDGTVVSFTYHDEGKNYFPDRIAGRPAHDDGSGSTVEIQLLDTSRQTLELTWIDSTKPRDALRELAEKVVPPLLGR</sequence>
<evidence type="ECO:0000313" key="1">
    <source>
        <dbReference type="EMBL" id="VVJ15151.1"/>
    </source>
</evidence>
<reference evidence="1 2" key="1">
    <citation type="submission" date="2019-09" db="EMBL/GenBank/DDBJ databases">
        <authorList>
            <person name="Leyn A S."/>
        </authorList>
    </citation>
    <scope>NUCLEOTIDE SEQUENCE [LARGE SCALE GENOMIC DNA]</scope>
    <source>
        <strain evidence="1">AA231_1</strain>
    </source>
</reference>
<dbReference type="Proteomes" id="UP000399805">
    <property type="component" value="Unassembled WGS sequence"/>
</dbReference>
<name>A0A6I8LDL5_9PSEU</name>
<accession>A0A6I8LDL5</accession>
<keyword evidence="2" id="KW-1185">Reference proteome</keyword>
<dbReference type="AlphaFoldDB" id="A0A6I8LDL5"/>